<evidence type="ECO:0000256" key="7">
    <source>
        <dbReference type="ARBA" id="ARBA00022777"/>
    </source>
</evidence>
<dbReference type="Pfam" id="PF00069">
    <property type="entry name" value="Pkinase"/>
    <property type="match status" value="1"/>
</dbReference>
<comment type="cofactor">
    <cofactor evidence="1">
        <name>Mn(2+)</name>
        <dbReference type="ChEBI" id="CHEBI:29035"/>
    </cofactor>
</comment>
<evidence type="ECO:0000256" key="8">
    <source>
        <dbReference type="ARBA" id="ARBA00022840"/>
    </source>
</evidence>
<dbReference type="InterPro" id="IPR017441">
    <property type="entry name" value="Protein_kinase_ATP_BS"/>
</dbReference>
<dbReference type="PROSITE" id="PS00108">
    <property type="entry name" value="PROTEIN_KINASE_ST"/>
    <property type="match status" value="1"/>
</dbReference>
<dbReference type="InterPro" id="IPR011009">
    <property type="entry name" value="Kinase-like_dom_sf"/>
</dbReference>
<dbReference type="PANTHER" id="PTHR43895:SF57">
    <property type="entry name" value="NON-SPECIFIC SERINE_THREONINE PROTEIN KINASE"/>
    <property type="match status" value="1"/>
</dbReference>
<evidence type="ECO:0000256" key="2">
    <source>
        <dbReference type="ARBA" id="ARBA00006234"/>
    </source>
</evidence>
<dbReference type="GO" id="GO:0005524">
    <property type="term" value="F:ATP binding"/>
    <property type="evidence" value="ECO:0007669"/>
    <property type="project" value="UniProtKB-UniRule"/>
</dbReference>
<feature type="compositionally biased region" description="Polar residues" evidence="14">
    <location>
        <begin position="27"/>
        <end position="47"/>
    </location>
</feature>
<dbReference type="STRING" id="200361.A0A452XXB1"/>
<comment type="catalytic activity">
    <reaction evidence="11">
        <text>L-seryl-[protein] + ATP = O-phospho-L-seryl-[protein] + ADP + H(+)</text>
        <dbReference type="Rhea" id="RHEA:17989"/>
        <dbReference type="Rhea" id="RHEA-COMP:9863"/>
        <dbReference type="Rhea" id="RHEA-COMP:11604"/>
        <dbReference type="ChEBI" id="CHEBI:15378"/>
        <dbReference type="ChEBI" id="CHEBI:29999"/>
        <dbReference type="ChEBI" id="CHEBI:30616"/>
        <dbReference type="ChEBI" id="CHEBI:83421"/>
        <dbReference type="ChEBI" id="CHEBI:456216"/>
        <dbReference type="EC" id="2.7.11.1"/>
    </reaction>
</comment>
<protein>
    <recommendedName>
        <fullName evidence="3">non-specific serine/threonine protein kinase</fullName>
        <ecNumber evidence="3">2.7.11.1</ecNumber>
    </recommendedName>
</protein>
<dbReference type="EC" id="2.7.11.1" evidence="3"/>
<dbReference type="EnsemblPlants" id="AET1Gv20200100.2">
    <property type="protein sequence ID" value="AET1Gv20200100.2"/>
    <property type="gene ID" value="AET1Gv20200100"/>
</dbReference>
<keyword evidence="8 13" id="KW-0067">ATP-binding</keyword>
<dbReference type="GO" id="GO:0004674">
    <property type="term" value="F:protein serine/threonine kinase activity"/>
    <property type="evidence" value="ECO:0007669"/>
    <property type="project" value="UniProtKB-KW"/>
</dbReference>
<dbReference type="SMART" id="SM00220">
    <property type="entry name" value="S_TKc"/>
    <property type="match status" value="1"/>
</dbReference>
<reference evidence="17" key="4">
    <citation type="submission" date="2019-03" db="UniProtKB">
        <authorList>
            <consortium name="EnsemblPlants"/>
        </authorList>
    </citation>
    <scope>IDENTIFICATION</scope>
</reference>
<evidence type="ECO:0000313" key="18">
    <source>
        <dbReference type="Proteomes" id="UP000015105"/>
    </source>
</evidence>
<dbReference type="Pfam" id="PF03822">
    <property type="entry name" value="NAF"/>
    <property type="match status" value="1"/>
</dbReference>
<keyword evidence="5" id="KW-0808">Transferase</keyword>
<dbReference type="InterPro" id="IPR004041">
    <property type="entry name" value="NAF_dom"/>
</dbReference>
<dbReference type="SUPFAM" id="SSF56112">
    <property type="entry name" value="Protein kinase-like (PK-like)"/>
    <property type="match status" value="1"/>
</dbReference>
<dbReference type="PROSITE" id="PS50011">
    <property type="entry name" value="PROTEIN_KINASE_DOM"/>
    <property type="match status" value="1"/>
</dbReference>
<dbReference type="FunFam" id="1.10.510.10:FF:000279">
    <property type="entry name" value="Non-specific serine/threonine protein kinase"/>
    <property type="match status" value="1"/>
</dbReference>
<keyword evidence="4" id="KW-0723">Serine/threonine-protein kinase</keyword>
<keyword evidence="9" id="KW-0464">Manganese</keyword>
<dbReference type="PROSITE" id="PS00107">
    <property type="entry name" value="PROTEIN_KINASE_ATP"/>
    <property type="match status" value="1"/>
</dbReference>
<evidence type="ECO:0000256" key="1">
    <source>
        <dbReference type="ARBA" id="ARBA00001936"/>
    </source>
</evidence>
<organism evidence="17 18">
    <name type="scientific">Aegilops tauschii subsp. strangulata</name>
    <name type="common">Goatgrass</name>
    <dbReference type="NCBI Taxonomy" id="200361"/>
    <lineage>
        <taxon>Eukaryota</taxon>
        <taxon>Viridiplantae</taxon>
        <taxon>Streptophyta</taxon>
        <taxon>Embryophyta</taxon>
        <taxon>Tracheophyta</taxon>
        <taxon>Spermatophyta</taxon>
        <taxon>Magnoliopsida</taxon>
        <taxon>Liliopsida</taxon>
        <taxon>Poales</taxon>
        <taxon>Poaceae</taxon>
        <taxon>BOP clade</taxon>
        <taxon>Pooideae</taxon>
        <taxon>Triticodae</taxon>
        <taxon>Triticeae</taxon>
        <taxon>Triticinae</taxon>
        <taxon>Aegilops</taxon>
    </lineage>
</organism>
<reference evidence="18" key="1">
    <citation type="journal article" date="2014" name="Science">
        <title>Ancient hybridizations among the ancestral genomes of bread wheat.</title>
        <authorList>
            <consortium name="International Wheat Genome Sequencing Consortium,"/>
            <person name="Marcussen T."/>
            <person name="Sandve S.R."/>
            <person name="Heier L."/>
            <person name="Spannagl M."/>
            <person name="Pfeifer M."/>
            <person name="Jakobsen K.S."/>
            <person name="Wulff B.B."/>
            <person name="Steuernagel B."/>
            <person name="Mayer K.F."/>
            <person name="Olsen O.A."/>
        </authorList>
    </citation>
    <scope>NUCLEOTIDE SEQUENCE [LARGE SCALE GENOMIC DNA]</scope>
    <source>
        <strain evidence="18">cv. AL8/78</strain>
    </source>
</reference>
<dbReference type="GO" id="GO:0106310">
    <property type="term" value="F:protein serine kinase activity"/>
    <property type="evidence" value="ECO:0007669"/>
    <property type="project" value="RHEA"/>
</dbReference>
<keyword evidence="6 13" id="KW-0547">Nucleotide-binding</keyword>
<accession>A0A452XXB1</accession>
<keyword evidence="18" id="KW-1185">Reference proteome</keyword>
<evidence type="ECO:0000256" key="3">
    <source>
        <dbReference type="ARBA" id="ARBA00012513"/>
    </source>
</evidence>
<evidence type="ECO:0000256" key="5">
    <source>
        <dbReference type="ARBA" id="ARBA00022679"/>
    </source>
</evidence>
<dbReference type="FunFam" id="3.30.310.80:FF:000005">
    <property type="entry name" value="Non-specific serine/threonine protein kinase"/>
    <property type="match status" value="1"/>
</dbReference>
<dbReference type="FunFam" id="3.30.200.20:FF:000042">
    <property type="entry name" value="Aurora kinase A"/>
    <property type="match status" value="1"/>
</dbReference>
<comment type="catalytic activity">
    <reaction evidence="10">
        <text>L-threonyl-[protein] + ATP = O-phospho-L-threonyl-[protein] + ADP + H(+)</text>
        <dbReference type="Rhea" id="RHEA:46608"/>
        <dbReference type="Rhea" id="RHEA-COMP:11060"/>
        <dbReference type="Rhea" id="RHEA-COMP:11605"/>
        <dbReference type="ChEBI" id="CHEBI:15378"/>
        <dbReference type="ChEBI" id="CHEBI:30013"/>
        <dbReference type="ChEBI" id="CHEBI:30616"/>
        <dbReference type="ChEBI" id="CHEBI:61977"/>
        <dbReference type="ChEBI" id="CHEBI:456216"/>
        <dbReference type="EC" id="2.7.11.1"/>
    </reaction>
</comment>
<evidence type="ECO:0000256" key="10">
    <source>
        <dbReference type="ARBA" id="ARBA00047899"/>
    </source>
</evidence>
<evidence type="ECO:0000256" key="12">
    <source>
        <dbReference type="ARBA" id="ARBA00058225"/>
    </source>
</evidence>
<feature type="domain" description="NAF" evidence="16">
    <location>
        <begin position="363"/>
        <end position="387"/>
    </location>
</feature>
<name>A0A452XXB1_AEGTS</name>
<feature type="domain" description="Protein kinase" evidence="15">
    <location>
        <begin position="71"/>
        <end position="327"/>
    </location>
</feature>
<dbReference type="Gene3D" id="1.10.510.10">
    <property type="entry name" value="Transferase(Phosphotransferase) domain 1"/>
    <property type="match status" value="1"/>
</dbReference>
<proteinExistence type="inferred from homology"/>
<comment type="similarity">
    <text evidence="2">Belongs to the protein kinase superfamily. CAMK Ser/Thr protein kinase family. SNF1 subfamily.</text>
</comment>
<dbReference type="PANTHER" id="PTHR43895">
    <property type="entry name" value="CALCIUM/CALMODULIN-DEPENDENT PROTEIN KINASE KINASE-RELATED"/>
    <property type="match status" value="1"/>
</dbReference>
<dbReference type="InterPro" id="IPR018451">
    <property type="entry name" value="NAF/FISL_domain"/>
</dbReference>
<dbReference type="Gene3D" id="3.30.310.80">
    <property type="entry name" value="Kinase associated domain 1, KA1"/>
    <property type="match status" value="1"/>
</dbReference>
<keyword evidence="7" id="KW-0418">Kinase</keyword>
<reference evidence="18" key="2">
    <citation type="journal article" date="2017" name="Nat. Plants">
        <title>The Aegilops tauschii genome reveals multiple impacts of transposons.</title>
        <authorList>
            <person name="Zhao G."/>
            <person name="Zou C."/>
            <person name="Li K."/>
            <person name="Wang K."/>
            <person name="Li T."/>
            <person name="Gao L."/>
            <person name="Zhang X."/>
            <person name="Wang H."/>
            <person name="Yang Z."/>
            <person name="Liu X."/>
            <person name="Jiang W."/>
            <person name="Mao L."/>
            <person name="Kong X."/>
            <person name="Jiao Y."/>
            <person name="Jia J."/>
        </authorList>
    </citation>
    <scope>NUCLEOTIDE SEQUENCE [LARGE SCALE GENOMIC DNA]</scope>
    <source>
        <strain evidence="18">cv. AL8/78</strain>
    </source>
</reference>
<dbReference type="Proteomes" id="UP000015105">
    <property type="component" value="Chromosome 1D"/>
</dbReference>
<dbReference type="GO" id="GO:0007165">
    <property type="term" value="P:signal transduction"/>
    <property type="evidence" value="ECO:0007669"/>
    <property type="project" value="InterPro"/>
</dbReference>
<dbReference type="InterPro" id="IPR000719">
    <property type="entry name" value="Prot_kinase_dom"/>
</dbReference>
<evidence type="ECO:0000256" key="11">
    <source>
        <dbReference type="ARBA" id="ARBA00048679"/>
    </source>
</evidence>
<dbReference type="InterPro" id="IPR008271">
    <property type="entry name" value="Ser/Thr_kinase_AS"/>
</dbReference>
<reference evidence="17" key="3">
    <citation type="journal article" date="2017" name="Nature">
        <title>Genome sequence of the progenitor of the wheat D genome Aegilops tauschii.</title>
        <authorList>
            <person name="Luo M.C."/>
            <person name="Gu Y.Q."/>
            <person name="Puiu D."/>
            <person name="Wang H."/>
            <person name="Twardziok S.O."/>
            <person name="Deal K.R."/>
            <person name="Huo N."/>
            <person name="Zhu T."/>
            <person name="Wang L."/>
            <person name="Wang Y."/>
            <person name="McGuire P.E."/>
            <person name="Liu S."/>
            <person name="Long H."/>
            <person name="Ramasamy R.K."/>
            <person name="Rodriguez J.C."/>
            <person name="Van S.L."/>
            <person name="Yuan L."/>
            <person name="Wang Z."/>
            <person name="Xia Z."/>
            <person name="Xiao L."/>
            <person name="Anderson O.D."/>
            <person name="Ouyang S."/>
            <person name="Liang Y."/>
            <person name="Zimin A.V."/>
            <person name="Pertea G."/>
            <person name="Qi P."/>
            <person name="Bennetzen J.L."/>
            <person name="Dai X."/>
            <person name="Dawson M.W."/>
            <person name="Muller H.G."/>
            <person name="Kugler K."/>
            <person name="Rivarola-Duarte L."/>
            <person name="Spannagl M."/>
            <person name="Mayer K.F.X."/>
            <person name="Lu F.H."/>
            <person name="Bevan M.W."/>
            <person name="Leroy P."/>
            <person name="Li P."/>
            <person name="You F.M."/>
            <person name="Sun Q."/>
            <person name="Liu Z."/>
            <person name="Lyons E."/>
            <person name="Wicker T."/>
            <person name="Salzberg S.L."/>
            <person name="Devos K.M."/>
            <person name="Dvorak J."/>
        </authorList>
    </citation>
    <scope>NUCLEOTIDE SEQUENCE [LARGE SCALE GENOMIC DNA]</scope>
    <source>
        <strain evidence="17">cv. AL8/78</strain>
    </source>
</reference>
<feature type="binding site" evidence="13">
    <location>
        <position position="100"/>
    </location>
    <ligand>
        <name>ATP</name>
        <dbReference type="ChEBI" id="CHEBI:30616"/>
    </ligand>
</feature>
<feature type="region of interest" description="Disordered" evidence="14">
    <location>
        <begin position="1"/>
        <end position="47"/>
    </location>
</feature>
<evidence type="ECO:0000259" key="15">
    <source>
        <dbReference type="PROSITE" id="PS50011"/>
    </source>
</evidence>
<evidence type="ECO:0000256" key="9">
    <source>
        <dbReference type="ARBA" id="ARBA00023211"/>
    </source>
</evidence>
<evidence type="ECO:0000256" key="14">
    <source>
        <dbReference type="SAM" id="MobiDB-lite"/>
    </source>
</evidence>
<dbReference type="AlphaFoldDB" id="A0A452XXB1"/>
<reference evidence="17" key="5">
    <citation type="journal article" date="2021" name="G3 (Bethesda)">
        <title>Aegilops tauschii genome assembly Aet v5.0 features greater sequence contiguity and improved annotation.</title>
        <authorList>
            <person name="Wang L."/>
            <person name="Zhu T."/>
            <person name="Rodriguez J.C."/>
            <person name="Deal K.R."/>
            <person name="Dubcovsky J."/>
            <person name="McGuire P.E."/>
            <person name="Lux T."/>
            <person name="Spannagl M."/>
            <person name="Mayer K.F.X."/>
            <person name="Baldrich P."/>
            <person name="Meyers B.C."/>
            <person name="Huo N."/>
            <person name="Gu Y.Q."/>
            <person name="Zhou H."/>
            <person name="Devos K.M."/>
            <person name="Bennetzen J.L."/>
            <person name="Unver T."/>
            <person name="Budak H."/>
            <person name="Gulick P.J."/>
            <person name="Galiba G."/>
            <person name="Kalapos B."/>
            <person name="Nelson D.R."/>
            <person name="Li P."/>
            <person name="You F.M."/>
            <person name="Luo M.C."/>
            <person name="Dvorak J."/>
        </authorList>
    </citation>
    <scope>NUCLEOTIDE SEQUENCE [LARGE SCALE GENOMIC DNA]</scope>
    <source>
        <strain evidence="17">cv. AL8/78</strain>
    </source>
</reference>
<evidence type="ECO:0000256" key="13">
    <source>
        <dbReference type="PROSITE-ProRule" id="PRU10141"/>
    </source>
</evidence>
<evidence type="ECO:0000256" key="4">
    <source>
        <dbReference type="ARBA" id="ARBA00022527"/>
    </source>
</evidence>
<comment type="function">
    <text evidence="12">CIPK serine-threonine protein kinases interact with CBL proteins. Binding of a CBL protein to the regulatory NAF domain of CIPK protein lead to the activation of the kinase in a calcium-dependent manner.</text>
</comment>
<evidence type="ECO:0000259" key="16">
    <source>
        <dbReference type="PROSITE" id="PS50816"/>
    </source>
</evidence>
<dbReference type="PROSITE" id="PS50816">
    <property type="entry name" value="NAF"/>
    <property type="match status" value="1"/>
</dbReference>
<dbReference type="Gramene" id="AET1Gv20200100.2">
    <property type="protein sequence ID" value="AET1Gv20200100.2"/>
    <property type="gene ID" value="AET1Gv20200100"/>
</dbReference>
<evidence type="ECO:0000256" key="6">
    <source>
        <dbReference type="ARBA" id="ARBA00022741"/>
    </source>
</evidence>
<evidence type="ECO:0000313" key="17">
    <source>
        <dbReference type="EnsemblPlants" id="AET1Gv20200100.2"/>
    </source>
</evidence>
<sequence length="513" mass="56450">LLRGFRAINTPPPHSNSPRQHAKHATGPNQFTTNDGTSRSPISSGQQMVATGAAEGAAAGCRARAALLGAYELGRTLGEGSFGKVKHARHRATGDHFAVKILDRGRVLSLRGADDQVRREIATLTMLAHPNVVRLHEVAASKTKIYMVLEFVNGGELFDRIAMRGKLSEREGRRLFQQLIDGVSYCHGKGVYHRDLKPENVLIDRKGNIKISDFGLCALPQHLGKDGLLHTTCGSPNYIAPEVLQNRGYDGSLSDIWSCGVILYIMLIGQLPFDDRNMVVLYQKIFKGDAKIPEWLSPGAQNLIKRILEPNPMKRINMAEIKLHEWFQKDYIPVGPYDDDDEDVRLGAILPVKQQISEAPGDKSTRQMNAFQLIGMASSLDLSGFFEEEGVSQRKIRFASALPPKDLFDKIEVSATQLGFHVQSAHSKLKITGNCNGPNNPSAFLVCAEVFELGPSLHVVELRKSQGDTAVYRELCDRISSDLGIDKIFGMGSLFDENLPSFDSRAATPLVAL</sequence>
<dbReference type="CDD" id="cd12195">
    <property type="entry name" value="CIPK_C"/>
    <property type="match status" value="1"/>
</dbReference>